<dbReference type="Pfam" id="PF04749">
    <property type="entry name" value="PLAC8"/>
    <property type="match status" value="1"/>
</dbReference>
<keyword evidence="1" id="KW-0472">Membrane</keyword>
<dbReference type="PANTHER" id="PTHR15907">
    <property type="entry name" value="DUF614 FAMILY PROTEIN-RELATED"/>
    <property type="match status" value="1"/>
</dbReference>
<dbReference type="NCBIfam" id="TIGR01571">
    <property type="entry name" value="A_thal_Cys_rich"/>
    <property type="match status" value="1"/>
</dbReference>
<keyword evidence="1" id="KW-0812">Transmembrane</keyword>
<evidence type="ECO:0000313" key="2">
    <source>
        <dbReference type="EMBL" id="KAJ8423284.1"/>
    </source>
</evidence>
<feature type="transmembrane region" description="Helical" evidence="1">
    <location>
        <begin position="129"/>
        <end position="147"/>
    </location>
</feature>
<reference evidence="2" key="1">
    <citation type="submission" date="2022-04" db="EMBL/GenBank/DDBJ databases">
        <title>Carnegiea gigantea Genome sequencing and assembly v2.</title>
        <authorList>
            <person name="Copetti D."/>
            <person name="Sanderson M.J."/>
            <person name="Burquez A."/>
            <person name="Wojciechowski M.F."/>
        </authorList>
    </citation>
    <scope>NUCLEOTIDE SEQUENCE</scope>
    <source>
        <strain evidence="2">SGP5-SGP5p</strain>
        <tissue evidence="2">Aerial part</tissue>
    </source>
</reference>
<name>A0A9Q1GPN1_9CARY</name>
<accession>A0A9Q1GPN1</accession>
<keyword evidence="1" id="KW-1133">Transmembrane helix</keyword>
<evidence type="ECO:0000313" key="3">
    <source>
        <dbReference type="Proteomes" id="UP001153076"/>
    </source>
</evidence>
<feature type="transmembrane region" description="Helical" evidence="1">
    <location>
        <begin position="100"/>
        <end position="123"/>
    </location>
</feature>
<dbReference type="InterPro" id="IPR006461">
    <property type="entry name" value="PLAC_motif_containing"/>
</dbReference>
<dbReference type="OrthoDB" id="1045822at2759"/>
<dbReference type="EMBL" id="JAKOGI010002005">
    <property type="protein sequence ID" value="KAJ8423284.1"/>
    <property type="molecule type" value="Genomic_DNA"/>
</dbReference>
<evidence type="ECO:0000256" key="1">
    <source>
        <dbReference type="SAM" id="Phobius"/>
    </source>
</evidence>
<proteinExistence type="predicted"/>
<protein>
    <submittedName>
        <fullName evidence="2">Uncharacterized protein</fullName>
    </submittedName>
</protein>
<sequence>MADLGKEERMVGEKEEEERLIEGVAVLDFDVLCSTVASQSQGKWRLLENEEEGEVGGGVLRMWEGEVLDCFDDHRIAIESACCPCYRFGKNMRRAGLGPCFLQGTVYFLLVASAFLNCIAFTVTRRHRFLYLAIAFTLSLAAYLGFFRTQIRKKFNIGVSRPYRIYFHCQVLPVLIFGKCSQLQVTDSAADDFLYHLICPCCAISQESRTLEMNNVQGGTWHGRGDTICVGTFGDGSKAFVDLHPPPRVAAHEPSTRPISVSDNNEC</sequence>
<dbReference type="AlphaFoldDB" id="A0A9Q1GPN1"/>
<keyword evidence="3" id="KW-1185">Reference proteome</keyword>
<dbReference type="Proteomes" id="UP001153076">
    <property type="component" value="Unassembled WGS sequence"/>
</dbReference>
<organism evidence="2 3">
    <name type="scientific">Carnegiea gigantea</name>
    <dbReference type="NCBI Taxonomy" id="171969"/>
    <lineage>
        <taxon>Eukaryota</taxon>
        <taxon>Viridiplantae</taxon>
        <taxon>Streptophyta</taxon>
        <taxon>Embryophyta</taxon>
        <taxon>Tracheophyta</taxon>
        <taxon>Spermatophyta</taxon>
        <taxon>Magnoliopsida</taxon>
        <taxon>eudicotyledons</taxon>
        <taxon>Gunneridae</taxon>
        <taxon>Pentapetalae</taxon>
        <taxon>Caryophyllales</taxon>
        <taxon>Cactineae</taxon>
        <taxon>Cactaceae</taxon>
        <taxon>Cactoideae</taxon>
        <taxon>Echinocereeae</taxon>
        <taxon>Carnegiea</taxon>
    </lineage>
</organism>
<comment type="caution">
    <text evidence="2">The sequence shown here is derived from an EMBL/GenBank/DDBJ whole genome shotgun (WGS) entry which is preliminary data.</text>
</comment>
<gene>
    <name evidence="2" type="ORF">Cgig2_007796</name>
</gene>